<organism evidence="4 5">
    <name type="scientific">Umezawaea tangerina</name>
    <dbReference type="NCBI Taxonomy" id="84725"/>
    <lineage>
        <taxon>Bacteria</taxon>
        <taxon>Bacillati</taxon>
        <taxon>Actinomycetota</taxon>
        <taxon>Actinomycetes</taxon>
        <taxon>Pseudonocardiales</taxon>
        <taxon>Pseudonocardiaceae</taxon>
        <taxon>Umezawaea</taxon>
    </lineage>
</organism>
<feature type="domain" description="Ketoreductase" evidence="3">
    <location>
        <begin position="7"/>
        <end position="221"/>
    </location>
</feature>
<reference evidence="4 5" key="1">
    <citation type="submission" date="2018-03" db="EMBL/GenBank/DDBJ databases">
        <title>Genomic Encyclopedia of Archaeal and Bacterial Type Strains, Phase II (KMG-II): from individual species to whole genera.</title>
        <authorList>
            <person name="Goeker M."/>
        </authorList>
    </citation>
    <scope>NUCLEOTIDE SEQUENCE [LARGE SCALE GENOMIC DNA]</scope>
    <source>
        <strain evidence="4 5">DSM 44720</strain>
    </source>
</reference>
<gene>
    <name evidence="4" type="ORF">CLV43_108179</name>
</gene>
<dbReference type="InterPro" id="IPR020904">
    <property type="entry name" value="Sc_DH/Rdtase_CS"/>
</dbReference>
<comment type="similarity">
    <text evidence="1">Belongs to the short-chain dehydrogenases/reductases (SDR) family.</text>
</comment>
<dbReference type="PROSITE" id="PS00061">
    <property type="entry name" value="ADH_SHORT"/>
    <property type="match status" value="1"/>
</dbReference>
<dbReference type="PANTHER" id="PTHR43639:SF1">
    <property type="entry name" value="SHORT-CHAIN DEHYDROGENASE_REDUCTASE FAMILY PROTEIN"/>
    <property type="match status" value="1"/>
</dbReference>
<dbReference type="AlphaFoldDB" id="A0A2T0SZF1"/>
<accession>A0A2T0SZF1</accession>
<dbReference type="Pfam" id="PF13561">
    <property type="entry name" value="adh_short_C2"/>
    <property type="match status" value="1"/>
</dbReference>
<dbReference type="InterPro" id="IPR036291">
    <property type="entry name" value="NAD(P)-bd_dom_sf"/>
</dbReference>
<keyword evidence="2" id="KW-0560">Oxidoreductase</keyword>
<dbReference type="EMBL" id="PVTF01000008">
    <property type="protein sequence ID" value="PRY38779.1"/>
    <property type="molecule type" value="Genomic_DNA"/>
</dbReference>
<keyword evidence="5" id="KW-1185">Reference proteome</keyword>
<dbReference type="Gene3D" id="3.40.50.720">
    <property type="entry name" value="NAD(P)-binding Rossmann-like Domain"/>
    <property type="match status" value="1"/>
</dbReference>
<dbReference type="SMART" id="SM00822">
    <property type="entry name" value="PKS_KR"/>
    <property type="match status" value="1"/>
</dbReference>
<dbReference type="FunFam" id="3.40.50.720:FF:000084">
    <property type="entry name" value="Short-chain dehydrogenase reductase"/>
    <property type="match status" value="1"/>
</dbReference>
<dbReference type="InterPro" id="IPR057326">
    <property type="entry name" value="KR_dom"/>
</dbReference>
<dbReference type="Proteomes" id="UP000239494">
    <property type="component" value="Unassembled WGS sequence"/>
</dbReference>
<dbReference type="OrthoDB" id="154414at2"/>
<dbReference type="RefSeq" id="WP_106190090.1">
    <property type="nucleotide sequence ID" value="NZ_PVTF01000008.1"/>
</dbReference>
<dbReference type="PANTHER" id="PTHR43639">
    <property type="entry name" value="OXIDOREDUCTASE, SHORT-CHAIN DEHYDROGENASE/REDUCTASE FAMILY (AFU_ORTHOLOGUE AFUA_5G02870)"/>
    <property type="match status" value="1"/>
</dbReference>
<dbReference type="PRINTS" id="PR00081">
    <property type="entry name" value="GDHRDH"/>
</dbReference>
<dbReference type="InterPro" id="IPR002347">
    <property type="entry name" value="SDR_fam"/>
</dbReference>
<evidence type="ECO:0000256" key="2">
    <source>
        <dbReference type="ARBA" id="ARBA00023002"/>
    </source>
</evidence>
<comment type="caution">
    <text evidence="4">The sequence shown here is derived from an EMBL/GenBank/DDBJ whole genome shotgun (WGS) entry which is preliminary data.</text>
</comment>
<evidence type="ECO:0000259" key="3">
    <source>
        <dbReference type="SMART" id="SM00822"/>
    </source>
</evidence>
<protein>
    <submittedName>
        <fullName evidence="4">NAD(P)-dependent dehydrogenase (Short-subunit alcohol dehydrogenase family)</fullName>
    </submittedName>
</protein>
<name>A0A2T0SZF1_9PSEU</name>
<dbReference type="SUPFAM" id="SSF51735">
    <property type="entry name" value="NAD(P)-binding Rossmann-fold domains"/>
    <property type="match status" value="1"/>
</dbReference>
<evidence type="ECO:0000313" key="5">
    <source>
        <dbReference type="Proteomes" id="UP000239494"/>
    </source>
</evidence>
<dbReference type="GO" id="GO:0016491">
    <property type="term" value="F:oxidoreductase activity"/>
    <property type="evidence" value="ECO:0007669"/>
    <property type="project" value="UniProtKB-KW"/>
</dbReference>
<evidence type="ECO:0000256" key="1">
    <source>
        <dbReference type="ARBA" id="ARBA00006484"/>
    </source>
</evidence>
<sequence>MLPLDGRTALVTGASRGIGAAIALRLAQDGADVALTYVSSERQAADVVGRIEELGRRAVAIRADNEDPAAVTAAVTTAVETLGGLDVLVNNAGIVAFGQLDELTVEDVDRTLAVNVRAVLIAIRAALEHLPDGGRIITIGSNAADRVPRPGGTLYATSKSALSGMTKGLAHDLGPRGITAVLVQPGPTDTDANPADGPRAAASVARTPLGRFGDPADVAEVVAFLAGPGGRHITGTAVTVDGGVNA</sequence>
<proteinExistence type="inferred from homology"/>
<evidence type="ECO:0000313" key="4">
    <source>
        <dbReference type="EMBL" id="PRY38779.1"/>
    </source>
</evidence>
<dbReference type="PRINTS" id="PR00080">
    <property type="entry name" value="SDRFAMILY"/>
</dbReference>